<organism evidence="4 5">
    <name type="scientific">Rhodococcus koreensis</name>
    <dbReference type="NCBI Taxonomy" id="99653"/>
    <lineage>
        <taxon>Bacteria</taxon>
        <taxon>Bacillati</taxon>
        <taxon>Actinomycetota</taxon>
        <taxon>Actinomycetes</taxon>
        <taxon>Mycobacteriales</taxon>
        <taxon>Nocardiaceae</taxon>
        <taxon>Rhodococcus</taxon>
    </lineage>
</organism>
<reference evidence="5" key="1">
    <citation type="submission" date="2016-10" db="EMBL/GenBank/DDBJ databases">
        <authorList>
            <person name="Varghese N."/>
            <person name="Submissions S."/>
        </authorList>
    </citation>
    <scope>NUCLEOTIDE SEQUENCE [LARGE SCALE GENOMIC DNA]</scope>
    <source>
        <strain evidence="5">DSM 44498</strain>
    </source>
</reference>
<protein>
    <submittedName>
        <fullName evidence="4">Protein SCO1/2</fullName>
    </submittedName>
</protein>
<dbReference type="AlphaFoldDB" id="A0A1H4IB97"/>
<evidence type="ECO:0000313" key="5">
    <source>
        <dbReference type="Proteomes" id="UP000183561"/>
    </source>
</evidence>
<feature type="binding site" evidence="2">
    <location>
        <position position="50"/>
    </location>
    <ligand>
        <name>Cu cation</name>
        <dbReference type="ChEBI" id="CHEBI:23378"/>
    </ligand>
</feature>
<dbReference type="Gene3D" id="3.40.30.10">
    <property type="entry name" value="Glutaredoxin"/>
    <property type="match status" value="1"/>
</dbReference>
<dbReference type="PANTHER" id="PTHR12151:SF25">
    <property type="entry name" value="LINALOOL DEHYDRATASE_ISOMERASE DOMAIN-CONTAINING PROTEIN"/>
    <property type="match status" value="1"/>
</dbReference>
<keyword evidence="2" id="KW-0479">Metal-binding</keyword>
<dbReference type="PANTHER" id="PTHR12151">
    <property type="entry name" value="ELECTRON TRANSPORT PROTIN SCO1/SENC FAMILY MEMBER"/>
    <property type="match status" value="1"/>
</dbReference>
<keyword evidence="5" id="KW-1185">Reference proteome</keyword>
<dbReference type="EMBL" id="FNSV01000002">
    <property type="protein sequence ID" value="SEB31374.1"/>
    <property type="molecule type" value="Genomic_DNA"/>
</dbReference>
<dbReference type="GO" id="GO:0046872">
    <property type="term" value="F:metal ion binding"/>
    <property type="evidence" value="ECO:0007669"/>
    <property type="project" value="UniProtKB-KW"/>
</dbReference>
<dbReference type="SUPFAM" id="SSF52833">
    <property type="entry name" value="Thioredoxin-like"/>
    <property type="match status" value="1"/>
</dbReference>
<proteinExistence type="inferred from homology"/>
<dbReference type="InterPro" id="IPR003782">
    <property type="entry name" value="SCO1/SenC"/>
</dbReference>
<gene>
    <name evidence="4" type="ORF">SAMN04490239_0346</name>
</gene>
<dbReference type="OrthoDB" id="9790194at2"/>
<keyword evidence="2" id="KW-0186">Copper</keyword>
<accession>A0A1H4IB97</accession>
<dbReference type="InterPro" id="IPR036249">
    <property type="entry name" value="Thioredoxin-like_sf"/>
</dbReference>
<feature type="binding site" evidence="2">
    <location>
        <position position="136"/>
    </location>
    <ligand>
        <name>Cu cation</name>
        <dbReference type="ChEBI" id="CHEBI:23378"/>
    </ligand>
</feature>
<dbReference type="Pfam" id="PF02630">
    <property type="entry name" value="SCO1-SenC"/>
    <property type="match status" value="1"/>
</dbReference>
<dbReference type="Proteomes" id="UP000183561">
    <property type="component" value="Unassembled WGS sequence"/>
</dbReference>
<evidence type="ECO:0000256" key="3">
    <source>
        <dbReference type="PIRSR" id="PIRSR603782-2"/>
    </source>
</evidence>
<name>A0A1H4IB97_9NOCA</name>
<evidence type="ECO:0000313" key="4">
    <source>
        <dbReference type="EMBL" id="SEB31374.1"/>
    </source>
</evidence>
<sequence length="171" mass="19255">MNETTSNVTGRHIGGTFDLVDHHGHEVNERTYRGTYAVIFFGFTHCKMVCPRALHRLSTVLDRLGPLAERVQPLYITVDPERDTPEVMKDFLSPGYPRFTGLTGTPAQIDRAKKSFRVFATTVADPDDPHNYQMPHSAFTYVLGPDGAYLTHFTDAVDEDELVTRLSSILR</sequence>
<dbReference type="RefSeq" id="WP_072947461.1">
    <property type="nucleotide sequence ID" value="NZ_CP070609.1"/>
</dbReference>
<dbReference type="FunFam" id="3.40.30.10:FF:000013">
    <property type="entry name" value="Blast:Protein SCO1 homolog, mitochondrial"/>
    <property type="match status" value="1"/>
</dbReference>
<keyword evidence="3" id="KW-1015">Disulfide bond</keyword>
<evidence type="ECO:0000256" key="1">
    <source>
        <dbReference type="ARBA" id="ARBA00010996"/>
    </source>
</evidence>
<feature type="binding site" evidence="2">
    <location>
        <position position="46"/>
    </location>
    <ligand>
        <name>Cu cation</name>
        <dbReference type="ChEBI" id="CHEBI:23378"/>
    </ligand>
</feature>
<comment type="similarity">
    <text evidence="1">Belongs to the SCO1/2 family.</text>
</comment>
<evidence type="ECO:0000256" key="2">
    <source>
        <dbReference type="PIRSR" id="PIRSR603782-1"/>
    </source>
</evidence>
<feature type="disulfide bond" description="Redox-active" evidence="3">
    <location>
        <begin position="46"/>
        <end position="50"/>
    </location>
</feature>
<dbReference type="CDD" id="cd02968">
    <property type="entry name" value="SCO"/>
    <property type="match status" value="1"/>
</dbReference>